<dbReference type="EMBL" id="CAUWAG010000018">
    <property type="protein sequence ID" value="CAJ2512117.1"/>
    <property type="molecule type" value="Genomic_DNA"/>
</dbReference>
<proteinExistence type="predicted"/>
<evidence type="ECO:0000256" key="1">
    <source>
        <dbReference type="SAM" id="MobiDB-lite"/>
    </source>
</evidence>
<sequence length="412" mass="46101">MPSRRILPKLSIFSSRKSSSSVCAPPSTNSTSTPLSPPARLHLRNVLPSSPDALMTPPPPPRQPRPWLWQCHGCLTVYRIGCTRRCLACGHTYCVSANPTTAVKSTRGKKRRRGGMCASEFDYDGWQEWGAWRRKVLGFEARGRCGQRERDRAFVQKTHNCMIDCDSPSRCHHRRYQVAYEALERKYAFEVYDEEPESPTIVASEPRSPDDDLPLNEALELKEGEDDDEEPKSPTSPKSPLSQSSFFWDEPERKKRKQKGEKIWWAEQKTSSPAVDTSGMDSHTLQGLMAEDDKLMPADINYTAGPRRTGTSSRQAAAPDVSAGTGTLTVRNLTDRDIWQDCESDSDESSDGDSDSDSNSDEEWVTSLAPPPRTAYAGHDSQQSSRVEMDTDKGLIPSVELGDAFLIREVLW</sequence>
<organism evidence="2 3">
    <name type="scientific">Anthostomella pinea</name>
    <dbReference type="NCBI Taxonomy" id="933095"/>
    <lineage>
        <taxon>Eukaryota</taxon>
        <taxon>Fungi</taxon>
        <taxon>Dikarya</taxon>
        <taxon>Ascomycota</taxon>
        <taxon>Pezizomycotina</taxon>
        <taxon>Sordariomycetes</taxon>
        <taxon>Xylariomycetidae</taxon>
        <taxon>Xylariales</taxon>
        <taxon>Xylariaceae</taxon>
        <taxon>Anthostomella</taxon>
    </lineage>
</organism>
<feature type="region of interest" description="Disordered" evidence="1">
    <location>
        <begin position="300"/>
        <end position="395"/>
    </location>
</feature>
<feature type="region of interest" description="Disordered" evidence="1">
    <location>
        <begin position="221"/>
        <end position="282"/>
    </location>
</feature>
<evidence type="ECO:0000313" key="2">
    <source>
        <dbReference type="EMBL" id="CAJ2512117.1"/>
    </source>
</evidence>
<feature type="compositionally biased region" description="Polar residues" evidence="1">
    <location>
        <begin position="268"/>
        <end position="282"/>
    </location>
</feature>
<reference evidence="2" key="1">
    <citation type="submission" date="2023-10" db="EMBL/GenBank/DDBJ databases">
        <authorList>
            <person name="Hackl T."/>
        </authorList>
    </citation>
    <scope>NUCLEOTIDE SEQUENCE</scope>
</reference>
<accession>A0AAI8VW23</accession>
<dbReference type="Proteomes" id="UP001295740">
    <property type="component" value="Unassembled WGS sequence"/>
</dbReference>
<protein>
    <submittedName>
        <fullName evidence="2">Uu.00g077420.m01.CDS01</fullName>
    </submittedName>
</protein>
<feature type="region of interest" description="Disordered" evidence="1">
    <location>
        <begin position="15"/>
        <end position="42"/>
    </location>
</feature>
<evidence type="ECO:0000313" key="3">
    <source>
        <dbReference type="Proteomes" id="UP001295740"/>
    </source>
</evidence>
<dbReference type="AlphaFoldDB" id="A0AAI8VW23"/>
<keyword evidence="3" id="KW-1185">Reference proteome</keyword>
<feature type="compositionally biased region" description="Low complexity" evidence="1">
    <location>
        <begin position="233"/>
        <end position="245"/>
    </location>
</feature>
<gene>
    <name evidence="2" type="ORF">KHLLAP_LOCUS12585</name>
</gene>
<comment type="caution">
    <text evidence="2">The sequence shown here is derived from an EMBL/GenBank/DDBJ whole genome shotgun (WGS) entry which is preliminary data.</text>
</comment>
<feature type="compositionally biased region" description="Low complexity" evidence="1">
    <location>
        <begin position="15"/>
        <end position="34"/>
    </location>
</feature>
<name>A0AAI8VW23_9PEZI</name>
<feature type="compositionally biased region" description="Acidic residues" evidence="1">
    <location>
        <begin position="340"/>
        <end position="364"/>
    </location>
</feature>